<dbReference type="EMBL" id="VAJM01000001">
    <property type="protein sequence ID" value="TLM96805.1"/>
    <property type="molecule type" value="Genomic_DNA"/>
</dbReference>
<proteinExistence type="predicted"/>
<accession>A0A5R8WXC9</accession>
<reference evidence="2 3" key="1">
    <citation type="submission" date="2019-05" db="EMBL/GenBank/DDBJ databases">
        <title>Hymenobacter edaphi sp. nov., isolated from abandoned arsenic-contaminated farmland soil.</title>
        <authorList>
            <person name="Nie L."/>
        </authorList>
    </citation>
    <scope>NUCLEOTIDE SEQUENCE [LARGE SCALE GENOMIC DNA]</scope>
    <source>
        <strain evidence="2 3">1-3-3-8</strain>
    </source>
</reference>
<sequence length="472" mass="53493">MSLQPSSAPERVIVRRLTGALLLGYLVYLFSTPYTALYYDSMTYWDLTGLYYYPTKSFRLLSFNSSIRGYLLPLLLFPFRVAAYLTHVPPIQFTRVLGAVLAAGLFGWAAPATWQAVVAPAPLSWPRRLAFAALGFLFWRDYFNFPLTDFLSLGLMLTVFWLIARRGQRPGWLLLAGALCMAAVNMRPVYAGAAGLLVLGGLVLARQQRLGWPVVGRLLGAFVLGMALVGAPQLAMNARHYDQYTPLVLTWKNPAAPQSLYLSQLSWGLAVQKYETTIDPNYPNTKEPDPRIMYVDKVGQRIMDEEQISFVYGLRDLNHYLVAVGHNLPDMAALYARHIFNGLDVKYPTPYLPRVYGSTLPLSLLNYTVLFLAGLLLLGRRHQRPSWPQWVVLVVLVGPCLLAIPTAIECRFFIPIYLLIYAVLCFQWPTDWRQWLLRWPVALAYVAFVLMCLVMSSNTMWHMSNGPRLLWP</sequence>
<gene>
    <name evidence="2" type="ORF">FDY95_02090</name>
</gene>
<feature type="transmembrane region" description="Helical" evidence="1">
    <location>
        <begin position="390"/>
        <end position="408"/>
    </location>
</feature>
<evidence type="ECO:0008006" key="4">
    <source>
        <dbReference type="Google" id="ProtNLM"/>
    </source>
</evidence>
<comment type="caution">
    <text evidence="2">The sequence shown here is derived from an EMBL/GenBank/DDBJ whole genome shotgun (WGS) entry which is preliminary data.</text>
</comment>
<keyword evidence="1" id="KW-0812">Transmembrane</keyword>
<feature type="transmembrane region" description="Helical" evidence="1">
    <location>
        <begin position="97"/>
        <end position="123"/>
    </location>
</feature>
<feature type="transmembrane region" description="Helical" evidence="1">
    <location>
        <begin position="210"/>
        <end position="231"/>
    </location>
</feature>
<evidence type="ECO:0000313" key="3">
    <source>
        <dbReference type="Proteomes" id="UP000305517"/>
    </source>
</evidence>
<evidence type="ECO:0000313" key="2">
    <source>
        <dbReference type="EMBL" id="TLM96805.1"/>
    </source>
</evidence>
<keyword evidence="3" id="KW-1185">Reference proteome</keyword>
<protein>
    <recommendedName>
        <fullName evidence="4">Glycosyltransferase RgtA/B/C/D-like domain-containing protein</fullName>
    </recommendedName>
</protein>
<organism evidence="2 3">
    <name type="scientific">Hymenobacter jeollabukensis</name>
    <dbReference type="NCBI Taxonomy" id="2025313"/>
    <lineage>
        <taxon>Bacteria</taxon>
        <taxon>Pseudomonadati</taxon>
        <taxon>Bacteroidota</taxon>
        <taxon>Cytophagia</taxon>
        <taxon>Cytophagales</taxon>
        <taxon>Hymenobacteraceae</taxon>
        <taxon>Hymenobacter</taxon>
    </lineage>
</organism>
<feature type="transmembrane region" description="Helical" evidence="1">
    <location>
        <begin position="360"/>
        <end position="378"/>
    </location>
</feature>
<feature type="transmembrane region" description="Helical" evidence="1">
    <location>
        <begin position="67"/>
        <end position="85"/>
    </location>
</feature>
<name>A0A5R8WXC9_9BACT</name>
<feature type="transmembrane region" description="Helical" evidence="1">
    <location>
        <begin position="442"/>
        <end position="463"/>
    </location>
</feature>
<feature type="transmembrane region" description="Helical" evidence="1">
    <location>
        <begin position="20"/>
        <end position="39"/>
    </location>
</feature>
<dbReference type="AlphaFoldDB" id="A0A5R8WXC9"/>
<feature type="transmembrane region" description="Helical" evidence="1">
    <location>
        <begin position="414"/>
        <end position="430"/>
    </location>
</feature>
<keyword evidence="1" id="KW-0472">Membrane</keyword>
<feature type="transmembrane region" description="Helical" evidence="1">
    <location>
        <begin position="171"/>
        <end position="190"/>
    </location>
</feature>
<keyword evidence="1" id="KW-1133">Transmembrane helix</keyword>
<dbReference type="Proteomes" id="UP000305517">
    <property type="component" value="Unassembled WGS sequence"/>
</dbReference>
<feature type="transmembrane region" description="Helical" evidence="1">
    <location>
        <begin position="143"/>
        <end position="164"/>
    </location>
</feature>
<evidence type="ECO:0000256" key="1">
    <source>
        <dbReference type="SAM" id="Phobius"/>
    </source>
</evidence>